<feature type="region of interest" description="Disordered" evidence="1">
    <location>
        <begin position="87"/>
        <end position="120"/>
    </location>
</feature>
<comment type="caution">
    <text evidence="2">The sequence shown here is derived from an EMBL/GenBank/DDBJ whole genome shotgun (WGS) entry which is preliminary data.</text>
</comment>
<name>A0A8S0UAV3_OLEEU</name>
<dbReference type="Gramene" id="OE9A004559T1">
    <property type="protein sequence ID" value="OE9A004559C1"/>
    <property type="gene ID" value="OE9A004559"/>
</dbReference>
<sequence>MKKEVYICKVEVNAMTKQVKNSDNSQEIASSALKVANKEKGQLNALVGELIAKVASLRQQLSGVAYNEVFRMMPELHPRVDLASVKEEFLPAESSTPTDDAESSNDGKGQAQPWQDKVAT</sequence>
<dbReference type="EMBL" id="CACTIH010007449">
    <property type="protein sequence ID" value="CAA3013703.1"/>
    <property type="molecule type" value="Genomic_DNA"/>
</dbReference>
<gene>
    <name evidence="2" type="ORF">OLEA9_A004559</name>
</gene>
<proteinExistence type="predicted"/>
<accession>A0A8S0UAV3</accession>
<evidence type="ECO:0000313" key="2">
    <source>
        <dbReference type="EMBL" id="CAA3013703.1"/>
    </source>
</evidence>
<protein>
    <submittedName>
        <fullName evidence="2">Uncharacterized protein</fullName>
    </submittedName>
</protein>
<organism evidence="2 3">
    <name type="scientific">Olea europaea subsp. europaea</name>
    <dbReference type="NCBI Taxonomy" id="158383"/>
    <lineage>
        <taxon>Eukaryota</taxon>
        <taxon>Viridiplantae</taxon>
        <taxon>Streptophyta</taxon>
        <taxon>Embryophyta</taxon>
        <taxon>Tracheophyta</taxon>
        <taxon>Spermatophyta</taxon>
        <taxon>Magnoliopsida</taxon>
        <taxon>eudicotyledons</taxon>
        <taxon>Gunneridae</taxon>
        <taxon>Pentapetalae</taxon>
        <taxon>asterids</taxon>
        <taxon>lamiids</taxon>
        <taxon>Lamiales</taxon>
        <taxon>Oleaceae</taxon>
        <taxon>Oleeae</taxon>
        <taxon>Olea</taxon>
    </lineage>
</organism>
<reference evidence="2 3" key="1">
    <citation type="submission" date="2019-12" db="EMBL/GenBank/DDBJ databases">
        <authorList>
            <person name="Alioto T."/>
            <person name="Alioto T."/>
            <person name="Gomez Garrido J."/>
        </authorList>
    </citation>
    <scope>NUCLEOTIDE SEQUENCE [LARGE SCALE GENOMIC DNA]</scope>
</reference>
<evidence type="ECO:0000256" key="1">
    <source>
        <dbReference type="SAM" id="MobiDB-lite"/>
    </source>
</evidence>
<keyword evidence="3" id="KW-1185">Reference proteome</keyword>
<evidence type="ECO:0000313" key="3">
    <source>
        <dbReference type="Proteomes" id="UP000594638"/>
    </source>
</evidence>
<dbReference type="Proteomes" id="UP000594638">
    <property type="component" value="Unassembled WGS sequence"/>
</dbReference>
<dbReference type="AlphaFoldDB" id="A0A8S0UAV3"/>